<name>A0A167V9M2_9AGAM</name>
<dbReference type="AlphaFoldDB" id="A0A167V9M2"/>
<proteinExistence type="predicted"/>
<protein>
    <submittedName>
        <fullName evidence="2">Uncharacterized protein</fullName>
    </submittedName>
</protein>
<reference evidence="2 3" key="1">
    <citation type="journal article" date="2016" name="Mol. Biol. Evol.">
        <title>Comparative Genomics of Early-Diverging Mushroom-Forming Fungi Provides Insights into the Origins of Lignocellulose Decay Capabilities.</title>
        <authorList>
            <person name="Nagy L.G."/>
            <person name="Riley R."/>
            <person name="Tritt A."/>
            <person name="Adam C."/>
            <person name="Daum C."/>
            <person name="Floudas D."/>
            <person name="Sun H."/>
            <person name="Yadav J.S."/>
            <person name="Pangilinan J."/>
            <person name="Larsson K.H."/>
            <person name="Matsuura K."/>
            <person name="Barry K."/>
            <person name="Labutti K."/>
            <person name="Kuo R."/>
            <person name="Ohm R.A."/>
            <person name="Bhattacharya S.S."/>
            <person name="Shirouzu T."/>
            <person name="Yoshinaga Y."/>
            <person name="Martin F.M."/>
            <person name="Grigoriev I.V."/>
            <person name="Hibbett D.S."/>
        </authorList>
    </citation>
    <scope>NUCLEOTIDE SEQUENCE [LARGE SCALE GENOMIC DNA]</scope>
    <source>
        <strain evidence="2 3">CBS 109695</strain>
    </source>
</reference>
<organism evidence="2 3">
    <name type="scientific">Athelia psychrophila</name>
    <dbReference type="NCBI Taxonomy" id="1759441"/>
    <lineage>
        <taxon>Eukaryota</taxon>
        <taxon>Fungi</taxon>
        <taxon>Dikarya</taxon>
        <taxon>Basidiomycota</taxon>
        <taxon>Agaricomycotina</taxon>
        <taxon>Agaricomycetes</taxon>
        <taxon>Agaricomycetidae</taxon>
        <taxon>Atheliales</taxon>
        <taxon>Atheliaceae</taxon>
        <taxon>Athelia</taxon>
    </lineage>
</organism>
<accession>A0A167V9M2</accession>
<feature type="region of interest" description="Disordered" evidence="1">
    <location>
        <begin position="133"/>
        <end position="217"/>
    </location>
</feature>
<evidence type="ECO:0000313" key="3">
    <source>
        <dbReference type="Proteomes" id="UP000076532"/>
    </source>
</evidence>
<dbReference type="OrthoDB" id="3070431at2759"/>
<gene>
    <name evidence="2" type="ORF">FIBSPDRAFT_904025</name>
</gene>
<evidence type="ECO:0000313" key="2">
    <source>
        <dbReference type="EMBL" id="KZP04780.1"/>
    </source>
</evidence>
<evidence type="ECO:0000256" key="1">
    <source>
        <dbReference type="SAM" id="MobiDB-lite"/>
    </source>
</evidence>
<keyword evidence="3" id="KW-1185">Reference proteome</keyword>
<feature type="compositionally biased region" description="Polar residues" evidence="1">
    <location>
        <begin position="133"/>
        <end position="146"/>
    </location>
</feature>
<sequence>MAPALALHPRGVCQKCAGQYPCAAWVGTPGMGPSTYGARQIPTGSSENCAACHHEWISHHGALVPPPTSRVFPFVKGVCLVNKCGGFYSALTVTSRSHVGITRVSVPVPWRGRLMRSIPQRHQGVLSPPITIFGSQTQAHGPNPSNVDDDPHTRPLTIGQTVNNARRRSYGKISEQDEADPNIRYKKSKSGSTRKAKVVGPRDYPDARLSGGSKAGPSQHQLLEQLQIAILCLPRTLSSCADNEMRTLDAHDIQIDAFQRYQRAAKQHGLWFTVEVNPTQGALLPQLHRAIMAHFSSQALNLPLGDRPADDEDFGTLPWQLVRMKKRRGGDFFSVARDTSLHAVNITLQALKPLPGCRNPESEQITNWMIINPRFGDLSGPISALGPHAGPEPPLQDDGHRCFGERFTLRAAPPKLQDELREMVECLWDCPREGTTPVYSPYIAPSSPGSPTSQLDLSEQSPALGPFSREWNDMDDDDTVQFEIDMDTHEESMHLRSPSIEIVDPDILPMSDADISRCMNPITRPAKFNPANPSRVSFEADTLRSGAEAVIALLHYSHSPPGSLLNGPSGVRFDDYLNLQPICFLDVRTTFHIGRAMGNATKKGVFGEMIHVIEDDFLMFKRHHDSYTIVAAPAGSISDRRSLRFQAFGSFFAIHTLETNRGPLHTSFALPLAMLLSPSEFICLPVSYIRIFDAEAAQQLEPWVRVGKDAHLPKGHHSSNTPEDTALLNMLYDLDIDPAFIDDDRTAAAHDAYSVLIFCKVLFGLTTAELWGHPDFEAFKIGYNIQVEYGNTHSRRFLSFFPPERIKSLIAGLYIPPIVDASALIPRLCFEISGAERRVARSRTRHDFAQLFGRAILRYLKGLGHPEHEVITEFQTLTQGDIASESGSSHTRANLLLAAFTESKLLPREDIDWNLKHAMKWTCCSSFVTVQMDANMEHMLLEIPTRHAATKFDAWLHVQLLGSPGYFNRA</sequence>
<feature type="compositionally biased region" description="Basic residues" evidence="1">
    <location>
        <begin position="184"/>
        <end position="197"/>
    </location>
</feature>
<dbReference type="EMBL" id="KV417889">
    <property type="protein sequence ID" value="KZP04780.1"/>
    <property type="molecule type" value="Genomic_DNA"/>
</dbReference>
<dbReference type="Proteomes" id="UP000076532">
    <property type="component" value="Unassembled WGS sequence"/>
</dbReference>